<evidence type="ECO:0008006" key="5">
    <source>
        <dbReference type="Google" id="ProtNLM"/>
    </source>
</evidence>
<protein>
    <recommendedName>
        <fullName evidence="5">FAR-17a/AIG1-like protein</fullName>
    </recommendedName>
</protein>
<dbReference type="RefSeq" id="WP_123696005.1">
    <property type="nucleotide sequence ID" value="NZ_RKHJ01000001.1"/>
</dbReference>
<evidence type="ECO:0000313" key="3">
    <source>
        <dbReference type="EMBL" id="ROR64848.1"/>
    </source>
</evidence>
<dbReference type="EMBL" id="RKHJ01000001">
    <property type="protein sequence ID" value="ROR64848.1"/>
    <property type="molecule type" value="Genomic_DNA"/>
</dbReference>
<dbReference type="AlphaFoldDB" id="A0A3N2APK5"/>
<feature type="transmembrane region" description="Helical" evidence="2">
    <location>
        <begin position="79"/>
        <end position="100"/>
    </location>
</feature>
<comment type="caution">
    <text evidence="3">The sequence shown here is derived from an EMBL/GenBank/DDBJ whole genome shotgun (WGS) entry which is preliminary data.</text>
</comment>
<evidence type="ECO:0000256" key="2">
    <source>
        <dbReference type="SAM" id="Phobius"/>
    </source>
</evidence>
<dbReference type="Proteomes" id="UP000275456">
    <property type="component" value="Unassembled WGS sequence"/>
</dbReference>
<feature type="transmembrane region" description="Helical" evidence="2">
    <location>
        <begin position="46"/>
        <end position="67"/>
    </location>
</feature>
<feature type="transmembrane region" description="Helical" evidence="2">
    <location>
        <begin position="143"/>
        <end position="161"/>
    </location>
</feature>
<accession>A0A3N2APK5</accession>
<feature type="transmembrane region" description="Helical" evidence="2">
    <location>
        <begin position="181"/>
        <end position="205"/>
    </location>
</feature>
<dbReference type="OrthoDB" id="9809977at2"/>
<dbReference type="InterPro" id="IPR049713">
    <property type="entry name" value="Pr6Pr-like"/>
</dbReference>
<feature type="region of interest" description="Disordered" evidence="1">
    <location>
        <begin position="214"/>
        <end position="239"/>
    </location>
</feature>
<gene>
    <name evidence="3" type="ORF">EDD26_0199</name>
</gene>
<feature type="compositionally biased region" description="Low complexity" evidence="1">
    <location>
        <begin position="215"/>
        <end position="239"/>
    </location>
</feature>
<organism evidence="3 4">
    <name type="scientific">Agrococcus jenensis</name>
    <dbReference type="NCBI Taxonomy" id="46353"/>
    <lineage>
        <taxon>Bacteria</taxon>
        <taxon>Bacillati</taxon>
        <taxon>Actinomycetota</taxon>
        <taxon>Actinomycetes</taxon>
        <taxon>Micrococcales</taxon>
        <taxon>Microbacteriaceae</taxon>
        <taxon>Agrococcus</taxon>
    </lineage>
</organism>
<keyword evidence="4" id="KW-1185">Reference proteome</keyword>
<feature type="transmembrane region" description="Helical" evidence="2">
    <location>
        <begin position="12"/>
        <end position="34"/>
    </location>
</feature>
<name>A0A3N2APK5_9MICO</name>
<evidence type="ECO:0000313" key="4">
    <source>
        <dbReference type="Proteomes" id="UP000275456"/>
    </source>
</evidence>
<proteinExistence type="predicted"/>
<dbReference type="NCBIfam" id="NF038065">
    <property type="entry name" value="Pr6Pr"/>
    <property type="match status" value="1"/>
</dbReference>
<keyword evidence="2" id="KW-0812">Transmembrane</keyword>
<keyword evidence="2" id="KW-0472">Membrane</keyword>
<evidence type="ECO:0000256" key="1">
    <source>
        <dbReference type="SAM" id="MobiDB-lite"/>
    </source>
</evidence>
<keyword evidence="2" id="KW-1133">Transmembrane helix</keyword>
<reference evidence="3 4" key="1">
    <citation type="submission" date="2018-11" db="EMBL/GenBank/DDBJ databases">
        <title>Sequencing the genomes of 1000 actinobacteria strains.</title>
        <authorList>
            <person name="Klenk H.-P."/>
        </authorList>
    </citation>
    <scope>NUCLEOTIDE SEQUENCE [LARGE SCALE GENOMIC DNA]</scope>
    <source>
        <strain evidence="3 4">DSM 9580</strain>
    </source>
</reference>
<sequence>MRPRWPLHDRAVPVVAWRVVILLGALLAEGWNIVNMVRSGEPPTEHFAYFTVQANILVIVLMLWMLGTREEHRPRWFDHVRGAITAYIVLAGIVYAVLLAKPDEVWSWTVDFTNAAQHRFVPWMVGLDWLLVPTARRIRVSRAAWWMAYPVAYLVAAWLRGGLVDGWFPYPFLDPGEHGGWAGLVGPTGQVLLAFLIGIMLVAVIGRLRYRATDSAGPSPSLASSPSSTSSRPYSNSSA</sequence>